<evidence type="ECO:0000313" key="7">
    <source>
        <dbReference type="Proteomes" id="UP000186817"/>
    </source>
</evidence>
<dbReference type="PANTHER" id="PTHR33471">
    <property type="entry name" value="ATP-DEPENDENT ZINC METALLOPROTEASE-RELATED"/>
    <property type="match status" value="1"/>
</dbReference>
<feature type="transmembrane region" description="Helical" evidence="4">
    <location>
        <begin position="314"/>
        <end position="333"/>
    </location>
</feature>
<dbReference type="GO" id="GO:0005524">
    <property type="term" value="F:ATP binding"/>
    <property type="evidence" value="ECO:0007669"/>
    <property type="project" value="InterPro"/>
</dbReference>
<evidence type="ECO:0000256" key="1">
    <source>
        <dbReference type="ARBA" id="ARBA00022723"/>
    </source>
</evidence>
<dbReference type="GO" id="GO:0004176">
    <property type="term" value="F:ATP-dependent peptidase activity"/>
    <property type="evidence" value="ECO:0007669"/>
    <property type="project" value="InterPro"/>
</dbReference>
<keyword evidence="3" id="KW-0862">Zinc</keyword>
<dbReference type="GO" id="GO:0004222">
    <property type="term" value="F:metalloendopeptidase activity"/>
    <property type="evidence" value="ECO:0007669"/>
    <property type="project" value="InterPro"/>
</dbReference>
<evidence type="ECO:0000259" key="5">
    <source>
        <dbReference type="SMART" id="SM00154"/>
    </source>
</evidence>
<dbReference type="SUPFAM" id="SSF140990">
    <property type="entry name" value="FtsH protease domain-like"/>
    <property type="match status" value="1"/>
</dbReference>
<dbReference type="Gene3D" id="4.10.1110.10">
    <property type="entry name" value="AN1-like Zinc finger"/>
    <property type="match status" value="1"/>
</dbReference>
<sequence>MTLTAMQFSDEVYNHYPREIPVASAWGTFAMAAFGDVGAVCSLASCRRQDFLPTVCFACQRPFCKDHYRQEDHECEALQEAQERSEVPSPVRRSQQRCAAPGCRELLTVLVHDLGLSLLVYHTYKAAPELELVVTLLRVLLPWHEVVIEAVGIQLLGPIMLQLANPGARAVSAPSTAPPRLRPQAPSTAPWVGVREFAAAAAVAAVTAARREPRREPHGRVSAQAASSGTLQELDRLLRRLVEAEVAEESTRSRVKAEDEVMGLLNTSLRGELRGFGAGEKKVAKRLYSLQELKDNGVDATQFLNPKDSTLDTIRTALTGVAAIGGAIFILLFKPGTGAVVFVALLSILALFLDQAINKGFGELLVVDSLGRFFSSEYPQRVARHEAGHFLVAYLLGIMPKAYTLSAWEAFSKYNTMSTQAGTIFLDEAIQREVQSGKISGKTLDDFVCVALGGIAAEYVSYGQANGGMSDLLQLEALFGALKFDQQQTNVLLRTNVMNTVSILESQRKAHDALVEAMCRGESVGRCVEIIEQSLA</sequence>
<keyword evidence="2" id="KW-0863">Zinc-finger</keyword>
<name>A0A1Q9DKP2_SYMMI</name>
<dbReference type="Proteomes" id="UP000186817">
    <property type="component" value="Unassembled WGS sequence"/>
</dbReference>
<reference evidence="6 7" key="1">
    <citation type="submission" date="2016-02" db="EMBL/GenBank/DDBJ databases">
        <title>Genome analysis of coral dinoflagellate symbionts highlights evolutionary adaptations to a symbiotic lifestyle.</title>
        <authorList>
            <person name="Aranda M."/>
            <person name="Li Y."/>
            <person name="Liew Y.J."/>
            <person name="Baumgarten S."/>
            <person name="Simakov O."/>
            <person name="Wilson M."/>
            <person name="Piel J."/>
            <person name="Ashoor H."/>
            <person name="Bougouffa S."/>
            <person name="Bajic V.B."/>
            <person name="Ryu T."/>
            <person name="Ravasi T."/>
            <person name="Bayer T."/>
            <person name="Micklem G."/>
            <person name="Kim H."/>
            <person name="Bhak J."/>
            <person name="Lajeunesse T.C."/>
            <person name="Voolstra C.R."/>
        </authorList>
    </citation>
    <scope>NUCLEOTIDE SEQUENCE [LARGE SCALE GENOMIC DNA]</scope>
    <source>
        <strain evidence="6 7">CCMP2467</strain>
    </source>
</reference>
<comment type="caution">
    <text evidence="6">The sequence shown here is derived from an EMBL/GenBank/DDBJ whole genome shotgun (WGS) entry which is preliminary data.</text>
</comment>
<evidence type="ECO:0000256" key="2">
    <source>
        <dbReference type="ARBA" id="ARBA00022771"/>
    </source>
</evidence>
<feature type="transmembrane region" description="Helical" evidence="4">
    <location>
        <begin position="339"/>
        <end position="357"/>
    </location>
</feature>
<keyword evidence="1" id="KW-0479">Metal-binding</keyword>
<dbReference type="Pfam" id="PF01428">
    <property type="entry name" value="zf-AN1"/>
    <property type="match status" value="1"/>
</dbReference>
<dbReference type="SUPFAM" id="SSF118310">
    <property type="entry name" value="AN1-like Zinc finger"/>
    <property type="match status" value="1"/>
</dbReference>
<dbReference type="InterPro" id="IPR000058">
    <property type="entry name" value="Znf_AN1"/>
</dbReference>
<protein>
    <submittedName>
        <fullName evidence="6">AN1-type zinc finger protein 2A</fullName>
    </submittedName>
</protein>
<dbReference type="OrthoDB" id="445900at2759"/>
<keyword evidence="4" id="KW-0812">Transmembrane</keyword>
<gene>
    <name evidence="6" type="primary">Zfand2a</name>
    <name evidence="6" type="ORF">AK812_SmicGene22069</name>
</gene>
<proteinExistence type="predicted"/>
<organism evidence="6 7">
    <name type="scientific">Symbiodinium microadriaticum</name>
    <name type="common">Dinoflagellate</name>
    <name type="synonym">Zooxanthella microadriatica</name>
    <dbReference type="NCBI Taxonomy" id="2951"/>
    <lineage>
        <taxon>Eukaryota</taxon>
        <taxon>Sar</taxon>
        <taxon>Alveolata</taxon>
        <taxon>Dinophyceae</taxon>
        <taxon>Suessiales</taxon>
        <taxon>Symbiodiniaceae</taxon>
        <taxon>Symbiodinium</taxon>
    </lineage>
</organism>
<dbReference type="EMBL" id="LSRX01000491">
    <property type="protein sequence ID" value="OLP95755.1"/>
    <property type="molecule type" value="Genomic_DNA"/>
</dbReference>
<keyword evidence="4" id="KW-0472">Membrane</keyword>
<keyword evidence="4" id="KW-1133">Transmembrane helix</keyword>
<keyword evidence="7" id="KW-1185">Reference proteome</keyword>
<evidence type="ECO:0000256" key="4">
    <source>
        <dbReference type="SAM" id="Phobius"/>
    </source>
</evidence>
<dbReference type="InterPro" id="IPR037219">
    <property type="entry name" value="Peptidase_M41-like"/>
</dbReference>
<feature type="domain" description="AN1-type" evidence="5">
    <location>
        <begin position="41"/>
        <end position="80"/>
    </location>
</feature>
<dbReference type="GO" id="GO:0008270">
    <property type="term" value="F:zinc ion binding"/>
    <property type="evidence" value="ECO:0007669"/>
    <property type="project" value="UniProtKB-KW"/>
</dbReference>
<dbReference type="SMART" id="SM00154">
    <property type="entry name" value="ZnF_AN1"/>
    <property type="match status" value="1"/>
</dbReference>
<dbReference type="AlphaFoldDB" id="A0A1Q9DKP2"/>
<accession>A0A1Q9DKP2</accession>
<dbReference type="OMA" id="HYPREIP"/>
<evidence type="ECO:0000256" key="3">
    <source>
        <dbReference type="ARBA" id="ARBA00022833"/>
    </source>
</evidence>
<evidence type="ECO:0000313" key="6">
    <source>
        <dbReference type="EMBL" id="OLP95755.1"/>
    </source>
</evidence>
<dbReference type="Gene3D" id="1.20.58.760">
    <property type="entry name" value="Peptidase M41"/>
    <property type="match status" value="1"/>
</dbReference>
<dbReference type="InterPro" id="IPR035896">
    <property type="entry name" value="AN1-like_Znf"/>
</dbReference>
<dbReference type="PANTHER" id="PTHR33471:SF1">
    <property type="entry name" value="OS01G0382700 PROTEIN"/>
    <property type="match status" value="1"/>
</dbReference>
<dbReference type="GO" id="GO:0006508">
    <property type="term" value="P:proteolysis"/>
    <property type="evidence" value="ECO:0007669"/>
    <property type="project" value="InterPro"/>
</dbReference>